<reference evidence="7" key="1">
    <citation type="submission" date="2020-11" db="EMBL/GenBank/DDBJ databases">
        <authorList>
            <person name="Tran Van P."/>
        </authorList>
    </citation>
    <scope>NUCLEOTIDE SEQUENCE</scope>
</reference>
<keyword evidence="5" id="KW-0460">Magnesium</keyword>
<dbReference type="PROSITE" id="PS51274">
    <property type="entry name" value="GATASE_COBBQ"/>
    <property type="match status" value="1"/>
</dbReference>
<dbReference type="SUPFAM" id="SSF52317">
    <property type="entry name" value="Class I glutamine amidotransferase-like"/>
    <property type="match status" value="1"/>
</dbReference>
<dbReference type="InterPro" id="IPR029062">
    <property type="entry name" value="Class_I_gatase-like"/>
</dbReference>
<dbReference type="EMBL" id="OB697973">
    <property type="protein sequence ID" value="CAD7238214.1"/>
    <property type="molecule type" value="Genomic_DNA"/>
</dbReference>
<dbReference type="InterPro" id="IPR011698">
    <property type="entry name" value="GATase_3"/>
</dbReference>
<dbReference type="OrthoDB" id="549173at2759"/>
<keyword evidence="2" id="KW-0436">Ligase</keyword>
<dbReference type="Pfam" id="PF07685">
    <property type="entry name" value="GATase_3"/>
    <property type="match status" value="1"/>
</dbReference>
<dbReference type="Gene3D" id="3.40.50.880">
    <property type="match status" value="1"/>
</dbReference>
<dbReference type="PANTHER" id="PTHR43873">
    <property type="entry name" value="COBYRINATE A,C-DIAMIDE SYNTHASE"/>
    <property type="match status" value="1"/>
</dbReference>
<evidence type="ECO:0000256" key="4">
    <source>
        <dbReference type="ARBA" id="ARBA00022840"/>
    </source>
</evidence>
<keyword evidence="6" id="KW-0315">Glutamine amidotransferase</keyword>
<gene>
    <name evidence="7" type="ORF">CTOB1V02_LOCUS16029</name>
</gene>
<keyword evidence="3" id="KW-0547">Nucleotide-binding</keyword>
<dbReference type="InterPro" id="IPR002586">
    <property type="entry name" value="CobQ/CobB/MinD/ParA_Nub-bd_dom"/>
</dbReference>
<evidence type="ECO:0000256" key="1">
    <source>
        <dbReference type="ARBA" id="ARBA00001946"/>
    </source>
</evidence>
<proteinExistence type="predicted"/>
<sequence>MAALIRMGRRVVPFKCGPDFIDPSLHRMICGTDSSNLDLWMSGEKFCHRCFVRESSRGDISIIEGVMGAFDGGVSSSASLAKALAVPLVLVLDTASAAESVAAVAKGFEVYDPQIRPVAIILNRIASTRHRSLVEEACRAHCQAEIIGVLPRTEGFSLPSRHLGLHMGEESPLSPEAIDQLATTVTEHIDLERLLTLTPMSQPSTPPPPGRKKEARIRLAVARDAAFCFYYPANLELLEQAGAQLLFFSPLHDQHLPADIDGLYLGGGYPELYGKELSANHGLLQQIREQANNALPIYAECGGFMYLSQGIRDGQGQFHPMA</sequence>
<evidence type="ECO:0000256" key="2">
    <source>
        <dbReference type="ARBA" id="ARBA00022598"/>
    </source>
</evidence>
<dbReference type="SUPFAM" id="SSF52540">
    <property type="entry name" value="P-loop containing nucleoside triphosphate hydrolases"/>
    <property type="match status" value="1"/>
</dbReference>
<dbReference type="InterPro" id="IPR027417">
    <property type="entry name" value="P-loop_NTPase"/>
</dbReference>
<dbReference type="AlphaFoldDB" id="A0A7R8WZQ6"/>
<protein>
    <submittedName>
        <fullName evidence="7">Uncharacterized protein</fullName>
    </submittedName>
</protein>
<organism evidence="7">
    <name type="scientific">Cyprideis torosa</name>
    <dbReference type="NCBI Taxonomy" id="163714"/>
    <lineage>
        <taxon>Eukaryota</taxon>
        <taxon>Metazoa</taxon>
        <taxon>Ecdysozoa</taxon>
        <taxon>Arthropoda</taxon>
        <taxon>Crustacea</taxon>
        <taxon>Oligostraca</taxon>
        <taxon>Ostracoda</taxon>
        <taxon>Podocopa</taxon>
        <taxon>Podocopida</taxon>
        <taxon>Cytherocopina</taxon>
        <taxon>Cytheroidea</taxon>
        <taxon>Cytherideidae</taxon>
        <taxon>Cyprideis</taxon>
    </lineage>
</organism>
<dbReference type="Gene3D" id="3.40.50.300">
    <property type="entry name" value="P-loop containing nucleotide triphosphate hydrolases"/>
    <property type="match status" value="1"/>
</dbReference>
<feature type="non-terminal residue" evidence="7">
    <location>
        <position position="322"/>
    </location>
</feature>
<evidence type="ECO:0000256" key="6">
    <source>
        <dbReference type="ARBA" id="ARBA00022962"/>
    </source>
</evidence>
<dbReference type="NCBIfam" id="NF002204">
    <property type="entry name" value="PRK01077.1"/>
    <property type="match status" value="1"/>
</dbReference>
<keyword evidence="4" id="KW-0067">ATP-binding</keyword>
<accession>A0A7R8WZQ6</accession>
<dbReference type="Pfam" id="PF01656">
    <property type="entry name" value="CbiA"/>
    <property type="match status" value="1"/>
</dbReference>
<dbReference type="NCBIfam" id="TIGR00379">
    <property type="entry name" value="cobB"/>
    <property type="match status" value="1"/>
</dbReference>
<evidence type="ECO:0000313" key="7">
    <source>
        <dbReference type="EMBL" id="CAD7238214.1"/>
    </source>
</evidence>
<dbReference type="PANTHER" id="PTHR43873:SF1">
    <property type="entry name" value="COBYRINATE A,C-DIAMIDE SYNTHASE"/>
    <property type="match status" value="1"/>
</dbReference>
<evidence type="ECO:0000256" key="3">
    <source>
        <dbReference type="ARBA" id="ARBA00022741"/>
    </source>
</evidence>
<dbReference type="GO" id="GO:0042242">
    <property type="term" value="F:cobyrinic acid a,c-diamide synthase activity"/>
    <property type="evidence" value="ECO:0007669"/>
    <property type="project" value="InterPro"/>
</dbReference>
<dbReference type="InterPro" id="IPR004484">
    <property type="entry name" value="CbiA/CobB_synth"/>
</dbReference>
<evidence type="ECO:0000256" key="5">
    <source>
        <dbReference type="ARBA" id="ARBA00022842"/>
    </source>
</evidence>
<comment type="cofactor">
    <cofactor evidence="1">
        <name>Mg(2+)</name>
        <dbReference type="ChEBI" id="CHEBI:18420"/>
    </cofactor>
</comment>
<name>A0A7R8WZQ6_9CRUS</name>
<dbReference type="GO" id="GO:0005524">
    <property type="term" value="F:ATP binding"/>
    <property type="evidence" value="ECO:0007669"/>
    <property type="project" value="UniProtKB-KW"/>
</dbReference>